<gene>
    <name evidence="22" type="primary">LOC114049397</name>
    <name evidence="23" type="synonym">LOC114049475</name>
</gene>
<evidence type="ECO:0000256" key="16">
    <source>
        <dbReference type="ARBA" id="ARBA00061139"/>
    </source>
</evidence>
<keyword evidence="5" id="KW-0268">Exocytosis</keyword>
<keyword evidence="3" id="KW-0813">Transport</keyword>
<dbReference type="InterPro" id="IPR036028">
    <property type="entry name" value="SH3-like_dom_sf"/>
</dbReference>
<feature type="domain" description="SH3" evidence="21">
    <location>
        <begin position="38"/>
        <end position="100"/>
    </location>
</feature>
<keyword evidence="8" id="KW-0732">Signal</keyword>
<reference evidence="24" key="1">
    <citation type="submission" date="2018-12" db="EMBL/GenBank/DDBJ databases">
        <authorList>
            <person name="Yazar S."/>
        </authorList>
    </citation>
    <scope>NUCLEOTIDE SEQUENCE [LARGE SCALE GENOMIC DNA]</scope>
</reference>
<evidence type="ECO:0000256" key="7">
    <source>
        <dbReference type="ARBA" id="ARBA00022692"/>
    </source>
</evidence>
<dbReference type="STRING" id="29139.ENSVURP00010012552"/>
<feature type="coiled-coil region" evidence="19">
    <location>
        <begin position="1440"/>
        <end position="1580"/>
    </location>
</feature>
<feature type="compositionally biased region" description="Acidic residues" evidence="20">
    <location>
        <begin position="312"/>
        <end position="336"/>
    </location>
</feature>
<dbReference type="GO" id="GO:0009306">
    <property type="term" value="P:protein secretion"/>
    <property type="evidence" value="ECO:0007669"/>
    <property type="project" value="TreeGrafter"/>
</dbReference>
<feature type="compositionally biased region" description="Pro residues" evidence="20">
    <location>
        <begin position="1727"/>
        <end position="1761"/>
    </location>
</feature>
<keyword evidence="10" id="KW-0931">ER-Golgi transport</keyword>
<feature type="region of interest" description="Disordered" evidence="20">
    <location>
        <begin position="665"/>
        <end position="706"/>
    </location>
</feature>
<keyword evidence="7" id="KW-0812">Transmembrane</keyword>
<dbReference type="SUPFAM" id="SSF50044">
    <property type="entry name" value="SH3-domain"/>
    <property type="match status" value="1"/>
</dbReference>
<evidence type="ECO:0000256" key="1">
    <source>
        <dbReference type="ARBA" id="ARBA00004389"/>
    </source>
</evidence>
<dbReference type="Ensembl" id="ENSVURT00010014285.1">
    <property type="protein sequence ID" value="ENSVURP00010012552.1"/>
    <property type="gene ID" value="ENSVURG00010009646.1"/>
</dbReference>
<evidence type="ECO:0000256" key="12">
    <source>
        <dbReference type="ARBA" id="ARBA00022989"/>
    </source>
</evidence>
<sequence>SVCEMNIFVDIKWESSVIRVLGSYEYCPNHFNFSRFLLLMYRGRALQDFTGPDCRFVNFKEGEAVYVYYKLVGRSPELWAGSVGSVFGYFPKDLIEVNHQYSEQELELPTDETDFVCFDGGMDNFDNYDVEDLLGFLGETVRGKGEDELNTSGTESSEKPTEEIEEEHPKKVNIEEPLEVSKDGNDEPETAVDSKVLANSEENSLPSENTKILEEEFETQRPPVNVNSHVDNPQGNQPFLEPLEEMLQDKLKVPESENTKNINIYQLSKDWEEIDAYKLLQKEINLDLKTKFGSTADALVSDDETTRLVTSLEDEFDEELDTDDSKLEEEDNESFDEPPLLTFTNGEDGKTPRKTVVEKYSTGENTEGDPDEIAQLRTDEKNDKNILKTLGDTILSIVGGGEEERDATDLDGSDLDEKKVEDDEKVLTSKWEEDSTPLTMEVPVTNHDKNLDDALEIGMVTEIKEKSERIPSSTEEFIKNGMELGDEDIFIKSPTHETDLKLNNPAEIREDTLKSLLNDMGDDLKGTIIQQPTKGEKSGEKVLDDNLESDLVHKTLWKKMKEKNTEQKSINIKPLLEDEQQNASKGNVDIIVISENEQEQNMYPVKMQGKESMQPAGLKTQNQINISSVDQTDLSRDKVEENLMLEENLMDQREKDMKTEISKKLDEKIRHSEREIPDQLSKDGSKEMESTQSKDKDIPKDGETNYFKENVGQPLIIETTEFQTEKAEAESDDFYTTEDLLEDENAISAAASDQSSRINADVQMREKATSGVTNLIHTMEDTKEKTSMILETEGIDSSLQESGRTMPKEVTAKVGESVKIAVEQQEKNPLKKDEKSTSTAVSDSFGKDENQALDLVEETNYFEKEDGPKNKKDFGYTERSWPDDFSQEDREYSQNFTDTESQTNQQSDSTELDDNLVYKKAVKLEYSDTIKQLPIIKGFLDEKRVERLEKYLGSENVLLMESTFHDMESKLELTQKESLAYNMEKALDDVFRSSESNILDMVEKMLDSRVVENKELGMKEIDMFDEEAALLDDIQDLIYFVRYKHPLVEESVPLAVAEPPERIEDTPLDTKQHALEIISTEKTPLDTEQHPLGMVSTEDTPLDTEQQLETNPEVPPILAAMRSLIATLPEDIRPGADFRGMPWEPIIITVLLGIVSFAVFFWRTLLSVSILNLFLVTEKQLAEKIKTLLQEKTEILEKMSEYDQKIKKAKESVKETKKQNINLSDEAAGLKDKIRGLEETNQKLDDKVKNLNSLLETEKEQNVKKQDMILETQKSIEKLQEVITMHSVELSEVQIALNEAKFSEEKVKSELHHVQEENARLKKRKEQLLQEAEGWSERHTELSEQIKLYQKTQKDSEEALAYKENEIEVLTNCIMQLKQLDLDSESERKNNEEGNGWDDLANGELSDKITSDNRNEKMKSQIKQMMDVSRNFFFFFTEQIKKMEHDSSSLQSAKAQLENECKTLQQKVEILNELYQQKEMALQKKLTQEEYERQEKEQKLTAADEKVSLVAEEVKTYKQRIQEMEDELQKTERSYKNQIASHEKKAHDNWLIARAAERALAEEKREAANLRQKLIEVNQKIAMLQRPVIVKPTPGRPDHQIPPRRGPLSRDGSFGPSPVSGGAPSPPLMMEPPVRSVSATLNRRDVPRNEFGKQVAFFLQKAVLTTYFFPFRDLYANYMFGILCLRTFLEIPVGPPPPSFREYLHGLPPGARDLPPDPREYIRGHPPFEPLGPPGPREYLPPGPRLPPPAHGPRDYPPPPFTRDLTPSGSRDYVPPHPPHASQGSTQDYIQAPEQSP</sequence>
<feature type="coiled-coil region" evidence="19">
    <location>
        <begin position="1304"/>
        <end position="1345"/>
    </location>
</feature>
<keyword evidence="12" id="KW-1133">Transmembrane helix</keyword>
<feature type="region of interest" description="Disordered" evidence="20">
    <location>
        <begin position="1589"/>
        <end position="1633"/>
    </location>
</feature>
<comment type="subcellular location">
    <subcellularLocation>
        <location evidence="1">Endoplasmic reticulum membrane</location>
        <topology evidence="1">Single-pass membrane protein</topology>
    </subcellularLocation>
</comment>
<evidence type="ECO:0000313" key="24">
    <source>
        <dbReference type="Proteomes" id="UP000314987"/>
    </source>
</evidence>
<dbReference type="PROSITE" id="PS50002">
    <property type="entry name" value="SH3"/>
    <property type="match status" value="1"/>
</dbReference>
<keyword evidence="11" id="KW-0653">Protein transport</keyword>
<evidence type="ECO:0000256" key="13">
    <source>
        <dbReference type="ARBA" id="ARBA00023054"/>
    </source>
</evidence>
<evidence type="ECO:0000256" key="15">
    <source>
        <dbReference type="ARBA" id="ARBA00023180"/>
    </source>
</evidence>
<accession>A0A4X2KTU7</accession>
<dbReference type="Ensembl" id="ENSVURT00010025019.1">
    <property type="protein sequence ID" value="ENSVURP00010021974.1"/>
    <property type="gene ID" value="ENSVURG00010016790.1"/>
</dbReference>
<protein>
    <recommendedName>
        <fullName evidence="17">Transport and Golgi organization protein 1 homolog</fullName>
    </recommendedName>
</protein>
<evidence type="ECO:0000256" key="9">
    <source>
        <dbReference type="ARBA" id="ARBA00022824"/>
    </source>
</evidence>
<dbReference type="FunFam" id="2.30.30.40:FF:000162">
    <property type="entry name" value="MIA SH3 domain ER export factor 3"/>
    <property type="match status" value="1"/>
</dbReference>
<comment type="similarity">
    <text evidence="16">Belongs to the MIA/OTOR family. Tango1 subfamily.</text>
</comment>
<feature type="region of interest" description="Disordered" evidence="20">
    <location>
        <begin position="823"/>
        <end position="911"/>
    </location>
</feature>
<keyword evidence="9" id="KW-0256">Endoplasmic reticulum</keyword>
<evidence type="ECO:0000256" key="8">
    <source>
        <dbReference type="ARBA" id="ARBA00022729"/>
    </source>
</evidence>
<feature type="compositionally biased region" description="Low complexity" evidence="20">
    <location>
        <begin position="1612"/>
        <end position="1623"/>
    </location>
</feature>
<dbReference type="Pfam" id="PF07653">
    <property type="entry name" value="SH3_2"/>
    <property type="match status" value="1"/>
</dbReference>
<dbReference type="InterPro" id="IPR001452">
    <property type="entry name" value="SH3_domain"/>
</dbReference>
<evidence type="ECO:0000256" key="17">
    <source>
        <dbReference type="ARBA" id="ARBA00068894"/>
    </source>
</evidence>
<feature type="compositionally biased region" description="Polar residues" evidence="20">
    <location>
        <begin position="1782"/>
        <end position="1797"/>
    </location>
</feature>
<dbReference type="GO" id="GO:0048731">
    <property type="term" value="P:system development"/>
    <property type="evidence" value="ECO:0007669"/>
    <property type="project" value="UniProtKB-ARBA"/>
</dbReference>
<keyword evidence="14" id="KW-0472">Membrane</keyword>
<evidence type="ECO:0000256" key="14">
    <source>
        <dbReference type="ARBA" id="ARBA00023136"/>
    </source>
</evidence>
<keyword evidence="15" id="KW-0325">Glycoprotein</keyword>
<feature type="compositionally biased region" description="Basic and acidic residues" evidence="20">
    <location>
        <begin position="665"/>
        <end position="703"/>
    </location>
</feature>
<dbReference type="SMART" id="SM00326">
    <property type="entry name" value="SH3"/>
    <property type="match status" value="1"/>
</dbReference>
<evidence type="ECO:0000256" key="18">
    <source>
        <dbReference type="PROSITE-ProRule" id="PRU00192"/>
    </source>
</evidence>
<feature type="compositionally biased region" description="Basic and acidic residues" evidence="20">
    <location>
        <begin position="824"/>
        <end position="836"/>
    </location>
</feature>
<proteinExistence type="inferred from homology"/>
<dbReference type="GO" id="GO:0005789">
    <property type="term" value="C:endoplasmic reticulum membrane"/>
    <property type="evidence" value="ECO:0007669"/>
    <property type="project" value="UniProtKB-SubCell"/>
</dbReference>
<feature type="coiled-coil region" evidence="19">
    <location>
        <begin position="1178"/>
        <end position="1261"/>
    </location>
</feature>
<dbReference type="GO" id="GO:0006888">
    <property type="term" value="P:endoplasmic reticulum to Golgi vesicle-mediated transport"/>
    <property type="evidence" value="ECO:0007669"/>
    <property type="project" value="TreeGrafter"/>
</dbReference>
<keyword evidence="6" id="KW-0597">Phosphoprotein</keyword>
<reference evidence="22" key="2">
    <citation type="submission" date="2025-05" db="UniProtKB">
        <authorList>
            <consortium name="Ensembl"/>
        </authorList>
    </citation>
    <scope>IDENTIFICATION</scope>
</reference>
<dbReference type="GeneTree" id="ENSGT00950000182767"/>
<feature type="region of interest" description="Disordered" evidence="20">
    <location>
        <begin position="1385"/>
        <end position="1407"/>
    </location>
</feature>
<dbReference type="GO" id="GO:0035459">
    <property type="term" value="P:vesicle cargo loading"/>
    <property type="evidence" value="ECO:0007669"/>
    <property type="project" value="TreeGrafter"/>
</dbReference>
<evidence type="ECO:0000256" key="6">
    <source>
        <dbReference type="ARBA" id="ARBA00022553"/>
    </source>
</evidence>
<evidence type="ECO:0000313" key="22">
    <source>
        <dbReference type="Ensembl" id="ENSVURP00010012552.1"/>
    </source>
</evidence>
<feature type="region of interest" description="Disordered" evidence="20">
    <location>
        <begin position="143"/>
        <end position="208"/>
    </location>
</feature>
<evidence type="ECO:0000256" key="11">
    <source>
        <dbReference type="ARBA" id="ARBA00022927"/>
    </source>
</evidence>
<evidence type="ECO:0000313" key="23">
    <source>
        <dbReference type="Ensembl" id="ENSVURP00010021974.1"/>
    </source>
</evidence>
<evidence type="ECO:0000256" key="19">
    <source>
        <dbReference type="SAM" id="Coils"/>
    </source>
</evidence>
<dbReference type="InterPro" id="IPR054697">
    <property type="entry name" value="NPIP_N"/>
</dbReference>
<dbReference type="InterPro" id="IPR051500">
    <property type="entry name" value="cTAGE_MIA/OTOR"/>
</dbReference>
<feature type="compositionally biased region" description="Basic and acidic residues" evidence="20">
    <location>
        <begin position="861"/>
        <end position="892"/>
    </location>
</feature>
<evidence type="ECO:0000259" key="21">
    <source>
        <dbReference type="PROSITE" id="PS50002"/>
    </source>
</evidence>
<dbReference type="GO" id="GO:0006887">
    <property type="term" value="P:exocytosis"/>
    <property type="evidence" value="ECO:0007669"/>
    <property type="project" value="UniProtKB-KW"/>
</dbReference>
<keyword evidence="24" id="KW-1185">Reference proteome</keyword>
<keyword evidence="13 19" id="KW-0175">Coiled coil</keyword>
<keyword evidence="4" id="KW-0488">Methylation</keyword>
<feature type="compositionally biased region" description="Polar residues" evidence="20">
    <location>
        <begin position="893"/>
        <end position="909"/>
    </location>
</feature>
<evidence type="ECO:0000256" key="20">
    <source>
        <dbReference type="SAM" id="MobiDB-lite"/>
    </source>
</evidence>
<feature type="region of interest" description="Disordered" evidence="20">
    <location>
        <begin position="1702"/>
        <end position="1797"/>
    </location>
</feature>
<feature type="compositionally biased region" description="Basic and acidic residues" evidence="20">
    <location>
        <begin position="1714"/>
        <end position="1723"/>
    </location>
</feature>
<dbReference type="Pfam" id="PF06409">
    <property type="entry name" value="NPIP"/>
    <property type="match status" value="1"/>
</dbReference>
<evidence type="ECO:0000256" key="5">
    <source>
        <dbReference type="ARBA" id="ARBA00022483"/>
    </source>
</evidence>
<dbReference type="Proteomes" id="UP000314987">
    <property type="component" value="Unassembled WGS sequence"/>
</dbReference>
<name>A0A4X2KTU7_VOMUR</name>
<evidence type="ECO:0000256" key="3">
    <source>
        <dbReference type="ARBA" id="ARBA00022448"/>
    </source>
</evidence>
<dbReference type="PANTHER" id="PTHR23158">
    <property type="entry name" value="MELANOMA INHIBITORY ACTIVITY-RELATED"/>
    <property type="match status" value="1"/>
</dbReference>
<evidence type="ECO:0000256" key="4">
    <source>
        <dbReference type="ARBA" id="ARBA00022481"/>
    </source>
</evidence>
<feature type="compositionally biased region" description="Basic and acidic residues" evidence="20">
    <location>
        <begin position="156"/>
        <end position="185"/>
    </location>
</feature>
<feature type="region of interest" description="Disordered" evidence="20">
    <location>
        <begin position="310"/>
        <end position="354"/>
    </location>
</feature>
<dbReference type="Gene3D" id="2.30.30.40">
    <property type="entry name" value="SH3 Domains"/>
    <property type="match status" value="1"/>
</dbReference>
<keyword evidence="2 18" id="KW-0728">SH3 domain</keyword>
<dbReference type="OMA" id="DHENKNP"/>
<dbReference type="PANTHER" id="PTHR23158:SF54">
    <property type="entry name" value="TRANSPORT AND GOLGI ORGANIZATION PROTEIN 1 HOMOLOG"/>
    <property type="match status" value="1"/>
</dbReference>
<evidence type="ECO:0000256" key="10">
    <source>
        <dbReference type="ARBA" id="ARBA00022892"/>
    </source>
</evidence>
<evidence type="ECO:0000256" key="2">
    <source>
        <dbReference type="ARBA" id="ARBA00022443"/>
    </source>
</evidence>
<dbReference type="GO" id="GO:0070971">
    <property type="term" value="C:endoplasmic reticulum exit site"/>
    <property type="evidence" value="ECO:0007669"/>
    <property type="project" value="TreeGrafter"/>
</dbReference>
<organism evidence="22 24">
    <name type="scientific">Vombatus ursinus</name>
    <name type="common">Common wombat</name>
    <dbReference type="NCBI Taxonomy" id="29139"/>
    <lineage>
        <taxon>Eukaryota</taxon>
        <taxon>Metazoa</taxon>
        <taxon>Chordata</taxon>
        <taxon>Craniata</taxon>
        <taxon>Vertebrata</taxon>
        <taxon>Euteleostomi</taxon>
        <taxon>Mammalia</taxon>
        <taxon>Metatheria</taxon>
        <taxon>Diprotodontia</taxon>
        <taxon>Vombatidae</taxon>
        <taxon>Vombatus</taxon>
    </lineage>
</organism>